<gene>
    <name evidence="5" type="ORF">HK105_202882</name>
</gene>
<dbReference type="InterPro" id="IPR025252">
    <property type="entry name" value="DUF4200"/>
</dbReference>
<evidence type="ECO:0000313" key="5">
    <source>
        <dbReference type="EMBL" id="KAL2917596.1"/>
    </source>
</evidence>
<name>A0ABR4NDR6_9FUNG</name>
<dbReference type="Pfam" id="PF13863">
    <property type="entry name" value="DUF4200"/>
    <property type="match status" value="1"/>
</dbReference>
<comment type="caution">
    <text evidence="5">The sequence shown here is derived from an EMBL/GenBank/DDBJ whole genome shotgun (WGS) entry which is preliminary data.</text>
</comment>
<dbReference type="EMBL" id="JADGIZ020000010">
    <property type="protein sequence ID" value="KAL2917596.1"/>
    <property type="molecule type" value="Genomic_DNA"/>
</dbReference>
<reference evidence="5 6" key="1">
    <citation type="submission" date="2023-09" db="EMBL/GenBank/DDBJ databases">
        <title>Pangenome analysis of Batrachochytrium dendrobatidis and related Chytrids.</title>
        <authorList>
            <person name="Yacoub M.N."/>
            <person name="Stajich J.E."/>
            <person name="James T.Y."/>
        </authorList>
    </citation>
    <scope>NUCLEOTIDE SEQUENCE [LARGE SCALE GENOMIC DNA]</scope>
    <source>
        <strain evidence="5 6">JEL0888</strain>
    </source>
</reference>
<feature type="region of interest" description="Disordered" evidence="3">
    <location>
        <begin position="1"/>
        <end position="59"/>
    </location>
</feature>
<accession>A0ABR4NDR6</accession>
<feature type="coiled-coil region" evidence="2">
    <location>
        <begin position="249"/>
        <end position="276"/>
    </location>
</feature>
<keyword evidence="6" id="KW-1185">Reference proteome</keyword>
<dbReference type="Proteomes" id="UP001527925">
    <property type="component" value="Unassembled WGS sequence"/>
</dbReference>
<evidence type="ECO:0000313" key="6">
    <source>
        <dbReference type="Proteomes" id="UP001527925"/>
    </source>
</evidence>
<organism evidence="5 6">
    <name type="scientific">Polyrhizophydium stewartii</name>
    <dbReference type="NCBI Taxonomy" id="2732419"/>
    <lineage>
        <taxon>Eukaryota</taxon>
        <taxon>Fungi</taxon>
        <taxon>Fungi incertae sedis</taxon>
        <taxon>Chytridiomycota</taxon>
        <taxon>Chytridiomycota incertae sedis</taxon>
        <taxon>Chytridiomycetes</taxon>
        <taxon>Rhizophydiales</taxon>
        <taxon>Rhizophydiales incertae sedis</taxon>
        <taxon>Polyrhizophydium</taxon>
    </lineage>
</organism>
<evidence type="ECO:0000256" key="3">
    <source>
        <dbReference type="SAM" id="MobiDB-lite"/>
    </source>
</evidence>
<sequence length="441" mass="47938">MADNASGRNSTSARAERPRKSVTLAPELPASRQAAPAQDPALPSARRSIAGAPPGQQQTLSATVDAVNKLLQSQRSIPAGLNVVVEGTANVANREAETFVTQRGGKIRTLQSTLLLQKKREMQAVQAMLEKKRVEFAKRMEECREKQEEVAKFEKFLKENDAKRQRANAKAATEKKLRELKEVELGGLQKQLQEEQAKSASILKLINKNKMFERYLQSIVDILPPDYLDVNEPHINDIIMRHGTLVETNEDLKSVVQKNQDDIEKLQSVLAGLIKEKNDLILVFNSKLGTQQKHLDKLKLDCAYLEQRLEERDNTSKERMRILSETKLAIDDLFDRISVRTRSTKMPGTDPAGGTGIPGAAGAALGGPSAGDAAGVMGGPTSILGGAAAGIVSGGLVVSSGVTQGSPSRDGKTLAEKLHAIQYRVLDLQDIAGKQAVFMHS</sequence>
<dbReference type="PANTHER" id="PTHR21683:SF2">
    <property type="entry name" value="COILED-COIL DOMAIN-CONTAINING PROTEIN 42 LIKE-2-LIKE"/>
    <property type="match status" value="1"/>
</dbReference>
<dbReference type="PANTHER" id="PTHR21683">
    <property type="entry name" value="COILED-COIL DOMAIN-CONTAINING PROTEIN 42 LIKE-2-LIKE-RELATED"/>
    <property type="match status" value="1"/>
</dbReference>
<proteinExistence type="predicted"/>
<feature type="compositionally biased region" description="Polar residues" evidence="3">
    <location>
        <begin position="1"/>
        <end position="13"/>
    </location>
</feature>
<keyword evidence="1 2" id="KW-0175">Coiled coil</keyword>
<evidence type="ECO:0000256" key="2">
    <source>
        <dbReference type="SAM" id="Coils"/>
    </source>
</evidence>
<protein>
    <recommendedName>
        <fullName evidence="4">DUF4200 domain-containing protein</fullName>
    </recommendedName>
</protein>
<evidence type="ECO:0000256" key="1">
    <source>
        <dbReference type="ARBA" id="ARBA00023054"/>
    </source>
</evidence>
<dbReference type="InterPro" id="IPR051147">
    <property type="entry name" value="CFAP_domain-containing"/>
</dbReference>
<evidence type="ECO:0000259" key="4">
    <source>
        <dbReference type="Pfam" id="PF13863"/>
    </source>
</evidence>
<feature type="domain" description="DUF4200" evidence="4">
    <location>
        <begin position="115"/>
        <end position="221"/>
    </location>
</feature>